<sequence length="194" mass="23024">MSKQIKTLQDLRDSRILYEKDLPYFGYMIILVLTFLLIILAVWMCKTPKMYIVKGNGLVYSTNKNYIMSSYSGEIKEINIKEGAYVEKGTALLTVASIDLDLQKEQVDKQIVTYKDQIAQYEKLLRCLRDNTNYFDSMNMQDDFYRSKYEAYESKRKQLNFNADEYKRYGYTDDQIKEELFGLNMIKSHIWSIF</sequence>
<proteinExistence type="predicted"/>
<dbReference type="Proteomes" id="UP000199337">
    <property type="component" value="Unassembled WGS sequence"/>
</dbReference>
<evidence type="ECO:0000313" key="3">
    <source>
        <dbReference type="EMBL" id="SFH02107.1"/>
    </source>
</evidence>
<evidence type="ECO:0000256" key="1">
    <source>
        <dbReference type="SAM" id="Coils"/>
    </source>
</evidence>
<dbReference type="EMBL" id="FOOX01000014">
    <property type="protein sequence ID" value="SFH02107.1"/>
    <property type="molecule type" value="Genomic_DNA"/>
</dbReference>
<reference evidence="4" key="1">
    <citation type="submission" date="2016-10" db="EMBL/GenBank/DDBJ databases">
        <authorList>
            <person name="Varghese N."/>
            <person name="Submissions S."/>
        </authorList>
    </citation>
    <scope>NUCLEOTIDE SEQUENCE [LARGE SCALE GENOMIC DNA]</scope>
    <source>
        <strain evidence="4">DSM 17038</strain>
    </source>
</reference>
<keyword evidence="1" id="KW-0175">Coiled coil</keyword>
<accession>A0A1I2WN55</accession>
<dbReference type="RefSeq" id="WP_165613585.1">
    <property type="nucleotide sequence ID" value="NZ_FOOX01000014.1"/>
</dbReference>
<keyword evidence="2" id="KW-0472">Membrane</keyword>
<dbReference type="AlphaFoldDB" id="A0A1I2WN55"/>
<dbReference type="Gene3D" id="2.40.50.100">
    <property type="match status" value="1"/>
</dbReference>
<feature type="coiled-coil region" evidence="1">
    <location>
        <begin position="104"/>
        <end position="131"/>
    </location>
</feature>
<keyword evidence="2" id="KW-0812">Transmembrane</keyword>
<keyword evidence="2" id="KW-1133">Transmembrane helix</keyword>
<dbReference type="STRING" id="341036.SAMN05660649_03522"/>
<protein>
    <submittedName>
        <fullName evidence="3">Biotin-lipoyl like</fullName>
    </submittedName>
</protein>
<keyword evidence="4" id="KW-1185">Reference proteome</keyword>
<name>A0A1I2WN55_9FIRM</name>
<gene>
    <name evidence="3" type="ORF">SAMN05660649_03522</name>
</gene>
<evidence type="ECO:0000313" key="4">
    <source>
        <dbReference type="Proteomes" id="UP000199337"/>
    </source>
</evidence>
<organism evidence="3 4">
    <name type="scientific">Desulfotruncus arcticus DSM 17038</name>
    <dbReference type="NCBI Taxonomy" id="1121424"/>
    <lineage>
        <taxon>Bacteria</taxon>
        <taxon>Bacillati</taxon>
        <taxon>Bacillota</taxon>
        <taxon>Clostridia</taxon>
        <taxon>Eubacteriales</taxon>
        <taxon>Desulfallaceae</taxon>
        <taxon>Desulfotruncus</taxon>
    </lineage>
</organism>
<evidence type="ECO:0000256" key="2">
    <source>
        <dbReference type="SAM" id="Phobius"/>
    </source>
</evidence>
<feature type="transmembrane region" description="Helical" evidence="2">
    <location>
        <begin position="24"/>
        <end position="45"/>
    </location>
</feature>